<comment type="caution">
    <text evidence="2">The sequence shown here is derived from an EMBL/GenBank/DDBJ whole genome shotgun (WGS) entry which is preliminary data.</text>
</comment>
<protein>
    <submittedName>
        <fullName evidence="2">Uncharacterized protein</fullName>
    </submittedName>
</protein>
<dbReference type="EMBL" id="VSSQ01052996">
    <property type="protein sequence ID" value="MPN07038.1"/>
    <property type="molecule type" value="Genomic_DNA"/>
</dbReference>
<proteinExistence type="predicted"/>
<evidence type="ECO:0000256" key="1">
    <source>
        <dbReference type="SAM" id="Phobius"/>
    </source>
</evidence>
<name>A0A645EYB3_9ZZZZ</name>
<feature type="transmembrane region" description="Helical" evidence="1">
    <location>
        <begin position="87"/>
        <end position="110"/>
    </location>
</feature>
<feature type="transmembrane region" description="Helical" evidence="1">
    <location>
        <begin position="116"/>
        <end position="136"/>
    </location>
</feature>
<accession>A0A645EYB3</accession>
<evidence type="ECO:0000313" key="2">
    <source>
        <dbReference type="EMBL" id="MPN07038.1"/>
    </source>
</evidence>
<dbReference type="AlphaFoldDB" id="A0A645EYB3"/>
<sequence>MPPPTQGTPLFPLLDSACSMAETASVLLTASRSAIPSASWSQPAWPPAMSAMRLAMARQVIFERSKSRRACRMPLVSRLYRPGSARWMISAGSEATALVAFWITLLMIVWKPLVMPLSWFCSVVVMLMSPQIRLLFQPTPTPMLCMLPAPPIDTARPPPML</sequence>
<gene>
    <name evidence="2" type="ORF">SDC9_154297</name>
</gene>
<keyword evidence="1" id="KW-0812">Transmembrane</keyword>
<keyword evidence="1" id="KW-0472">Membrane</keyword>
<keyword evidence="1" id="KW-1133">Transmembrane helix</keyword>
<reference evidence="2" key="1">
    <citation type="submission" date="2019-08" db="EMBL/GenBank/DDBJ databases">
        <authorList>
            <person name="Kucharzyk K."/>
            <person name="Murdoch R.W."/>
            <person name="Higgins S."/>
            <person name="Loffler F."/>
        </authorList>
    </citation>
    <scope>NUCLEOTIDE SEQUENCE</scope>
</reference>
<organism evidence="2">
    <name type="scientific">bioreactor metagenome</name>
    <dbReference type="NCBI Taxonomy" id="1076179"/>
    <lineage>
        <taxon>unclassified sequences</taxon>
        <taxon>metagenomes</taxon>
        <taxon>ecological metagenomes</taxon>
    </lineage>
</organism>